<accession>A0A2S0VSY5</accession>
<dbReference type="HAMAP" id="MF_01848">
    <property type="entry name" value="23SrRNA_methyltr_F"/>
    <property type="match status" value="1"/>
</dbReference>
<dbReference type="NCBIfam" id="NF008725">
    <property type="entry name" value="PRK11727.1"/>
    <property type="match status" value="1"/>
</dbReference>
<dbReference type="PANTHER" id="PTHR13393:SF0">
    <property type="entry name" value="RNA N6-ADENOSINE-METHYLTRANSFERASE METTL16"/>
    <property type="match status" value="1"/>
</dbReference>
<dbReference type="EMBL" id="CP026604">
    <property type="protein sequence ID" value="AWB67328.1"/>
    <property type="molecule type" value="Genomic_DNA"/>
</dbReference>
<comment type="subcellular location">
    <subcellularLocation>
        <location evidence="6">Cytoplasm</location>
    </subcellularLocation>
</comment>
<dbReference type="PANTHER" id="PTHR13393">
    <property type="entry name" value="SAM-DEPENDENT METHYLTRANSFERASE"/>
    <property type="match status" value="1"/>
</dbReference>
<organism evidence="7 8">
    <name type="scientific">Saccharobesus litoralis</name>
    <dbReference type="NCBI Taxonomy" id="2172099"/>
    <lineage>
        <taxon>Bacteria</taxon>
        <taxon>Pseudomonadati</taxon>
        <taxon>Pseudomonadota</taxon>
        <taxon>Gammaproteobacteria</taxon>
        <taxon>Alteromonadales</taxon>
        <taxon>Alteromonadaceae</taxon>
        <taxon>Saccharobesus</taxon>
    </lineage>
</organism>
<dbReference type="GO" id="GO:0052907">
    <property type="term" value="F:23S rRNA (adenine(1618)-N(6))-methyltransferase activity"/>
    <property type="evidence" value="ECO:0007669"/>
    <property type="project" value="UniProtKB-EC"/>
</dbReference>
<dbReference type="InterPro" id="IPR010286">
    <property type="entry name" value="METTL16/RlmF"/>
</dbReference>
<keyword evidence="3 6" id="KW-0489">Methyltransferase</keyword>
<dbReference type="InterPro" id="IPR016909">
    <property type="entry name" value="rRNA_lsu_MeTfrase_F"/>
</dbReference>
<proteinExistence type="inferred from homology"/>
<evidence type="ECO:0000313" key="8">
    <source>
        <dbReference type="Proteomes" id="UP000244441"/>
    </source>
</evidence>
<keyword evidence="1 6" id="KW-0963">Cytoplasm</keyword>
<dbReference type="Pfam" id="PF05971">
    <property type="entry name" value="Methyltransf_10"/>
    <property type="match status" value="1"/>
</dbReference>
<dbReference type="GO" id="GO:0070475">
    <property type="term" value="P:rRNA base methylation"/>
    <property type="evidence" value="ECO:0007669"/>
    <property type="project" value="TreeGrafter"/>
</dbReference>
<dbReference type="PIRSF" id="PIRSF029038">
    <property type="entry name" value="Mtase_YbiN_prd"/>
    <property type="match status" value="1"/>
</dbReference>
<dbReference type="KEGG" id="cate:C2869_13150"/>
<dbReference type="EC" id="2.1.1.181" evidence="6"/>
<dbReference type="AlphaFoldDB" id="A0A2S0VSY5"/>
<dbReference type="GO" id="GO:0005737">
    <property type="term" value="C:cytoplasm"/>
    <property type="evidence" value="ECO:0007669"/>
    <property type="project" value="UniProtKB-SubCell"/>
</dbReference>
<dbReference type="CDD" id="cd02440">
    <property type="entry name" value="AdoMet_MTases"/>
    <property type="match status" value="1"/>
</dbReference>
<sequence length="331" mass="37812">MECNENYNYEKSIKKWYLTFLNRSKAYKLCRPKLLSLPAIVKTQLHPNSRFNSDYHFATLTQIEPELANFIFEKHNKQTLDFADPLAVKLLNKALLKAHYQIEFWDIPEHYLCPAIPGRADYIHYIADLLNGASQDRQIKGLDIGTGASCVYPIIGVGEYNWQFVGTDIDPISVKTAQMIVKSNPPIGKKIEVRQQKQADHIFTGVIKKGEQFAFSMCNPPFHKSLAEAFKGNQRKIKNLTGKTPAKSQFNFGGQQAELWCKGGEIAFVSQMITESQAYAENIQWFTCLISKKENIKPLQKRLQQVKAKQVRVIDMAQGNKVSRILAWCYT</sequence>
<reference evidence="7 8" key="1">
    <citation type="submission" date="2018-01" db="EMBL/GenBank/DDBJ databases">
        <title>Genome sequence of a Cantenovulum-like bacteria.</title>
        <authorList>
            <person name="Tan W.R."/>
            <person name="Lau N.-S."/>
            <person name="Go F."/>
            <person name="Amirul A.-A.A."/>
        </authorList>
    </citation>
    <scope>NUCLEOTIDE SEQUENCE [LARGE SCALE GENOMIC DNA]</scope>
    <source>
        <strain evidence="7 8">CCB-QB4</strain>
    </source>
</reference>
<comment type="similarity">
    <text evidence="6">Belongs to the methyltransferase superfamily. METTL16/RlmF family.</text>
</comment>
<evidence type="ECO:0000256" key="1">
    <source>
        <dbReference type="ARBA" id="ARBA00022490"/>
    </source>
</evidence>
<comment type="function">
    <text evidence="6">Specifically methylates the adenine in position 1618 of 23S rRNA.</text>
</comment>
<evidence type="ECO:0000256" key="6">
    <source>
        <dbReference type="HAMAP-Rule" id="MF_01848"/>
    </source>
</evidence>
<dbReference type="InterPro" id="IPR029063">
    <property type="entry name" value="SAM-dependent_MTases_sf"/>
</dbReference>
<evidence type="ECO:0000256" key="5">
    <source>
        <dbReference type="ARBA" id="ARBA00022691"/>
    </source>
</evidence>
<dbReference type="SUPFAM" id="SSF53335">
    <property type="entry name" value="S-adenosyl-L-methionine-dependent methyltransferases"/>
    <property type="match status" value="1"/>
</dbReference>
<dbReference type="Proteomes" id="UP000244441">
    <property type="component" value="Chromosome"/>
</dbReference>
<gene>
    <name evidence="6" type="primary">rlmF</name>
    <name evidence="7" type="ORF">C2869_13150</name>
</gene>
<evidence type="ECO:0000256" key="2">
    <source>
        <dbReference type="ARBA" id="ARBA00022552"/>
    </source>
</evidence>
<evidence type="ECO:0000256" key="3">
    <source>
        <dbReference type="ARBA" id="ARBA00022603"/>
    </source>
</evidence>
<keyword evidence="2 6" id="KW-0698">rRNA processing</keyword>
<keyword evidence="5 6" id="KW-0949">S-adenosyl-L-methionine</keyword>
<dbReference type="OrthoDB" id="1115728at2"/>
<comment type="catalytic activity">
    <reaction evidence="6">
        <text>adenosine(1618) in 23S rRNA + S-adenosyl-L-methionine = N(6)-methyladenosine(1618) in 23S rRNA + S-adenosyl-L-homocysteine + H(+)</text>
        <dbReference type="Rhea" id="RHEA:16497"/>
        <dbReference type="Rhea" id="RHEA-COMP:10229"/>
        <dbReference type="Rhea" id="RHEA-COMP:10231"/>
        <dbReference type="ChEBI" id="CHEBI:15378"/>
        <dbReference type="ChEBI" id="CHEBI:57856"/>
        <dbReference type="ChEBI" id="CHEBI:59789"/>
        <dbReference type="ChEBI" id="CHEBI:74411"/>
        <dbReference type="ChEBI" id="CHEBI:74449"/>
        <dbReference type="EC" id="2.1.1.181"/>
    </reaction>
</comment>
<evidence type="ECO:0000256" key="4">
    <source>
        <dbReference type="ARBA" id="ARBA00022679"/>
    </source>
</evidence>
<name>A0A2S0VSY5_9ALTE</name>
<protein>
    <recommendedName>
        <fullName evidence="6">Ribosomal RNA large subunit methyltransferase F</fullName>
        <ecNumber evidence="6">2.1.1.181</ecNumber>
    </recommendedName>
    <alternativeName>
        <fullName evidence="6">23S rRNA mA1618 methyltransferase</fullName>
    </alternativeName>
    <alternativeName>
        <fullName evidence="6">rRNA adenine N-6-methyltransferase</fullName>
    </alternativeName>
</protein>
<keyword evidence="8" id="KW-1185">Reference proteome</keyword>
<dbReference type="Gene3D" id="3.40.50.150">
    <property type="entry name" value="Vaccinia Virus protein VP39"/>
    <property type="match status" value="1"/>
</dbReference>
<keyword evidence="4 6" id="KW-0808">Transferase</keyword>
<evidence type="ECO:0000313" key="7">
    <source>
        <dbReference type="EMBL" id="AWB67328.1"/>
    </source>
</evidence>